<dbReference type="CDD" id="cd02440">
    <property type="entry name" value="AdoMet_MTases"/>
    <property type="match status" value="1"/>
</dbReference>
<dbReference type="GO" id="GO:0032259">
    <property type="term" value="P:methylation"/>
    <property type="evidence" value="ECO:0007669"/>
    <property type="project" value="UniProtKB-KW"/>
</dbReference>
<proteinExistence type="predicted"/>
<accession>A0ABW6A792</accession>
<keyword evidence="1" id="KW-0489">Methyltransferase</keyword>
<keyword evidence="2" id="KW-1185">Reference proteome</keyword>
<dbReference type="Proteomes" id="UP001597511">
    <property type="component" value="Unassembled WGS sequence"/>
</dbReference>
<keyword evidence="1" id="KW-0808">Transferase</keyword>
<dbReference type="PANTHER" id="PTHR43861">
    <property type="entry name" value="TRANS-ACONITATE 2-METHYLTRANSFERASE-RELATED"/>
    <property type="match status" value="1"/>
</dbReference>
<dbReference type="InterPro" id="IPR029063">
    <property type="entry name" value="SAM-dependent_MTases_sf"/>
</dbReference>
<evidence type="ECO:0000313" key="1">
    <source>
        <dbReference type="EMBL" id="MFD2920506.1"/>
    </source>
</evidence>
<dbReference type="GO" id="GO:0102208">
    <property type="term" value="F:2-polyprenyl-6-hydroxyphenol methylase activity"/>
    <property type="evidence" value="ECO:0007669"/>
    <property type="project" value="UniProtKB-EC"/>
</dbReference>
<organism evidence="1 2">
    <name type="scientific">Terrimonas rubra</name>
    <dbReference type="NCBI Taxonomy" id="1035890"/>
    <lineage>
        <taxon>Bacteria</taxon>
        <taxon>Pseudomonadati</taxon>
        <taxon>Bacteroidota</taxon>
        <taxon>Chitinophagia</taxon>
        <taxon>Chitinophagales</taxon>
        <taxon>Chitinophagaceae</taxon>
        <taxon>Terrimonas</taxon>
    </lineage>
</organism>
<dbReference type="EC" id="2.1.1.64" evidence="1"/>
<comment type="caution">
    <text evidence="1">The sequence shown here is derived from an EMBL/GenBank/DDBJ whole genome shotgun (WGS) entry which is preliminary data.</text>
</comment>
<dbReference type="Pfam" id="PF13489">
    <property type="entry name" value="Methyltransf_23"/>
    <property type="match status" value="1"/>
</dbReference>
<sequence>MRYYKSKPAGYYNNPRKELLNFIQGDPRKVLDVGCGDGSFAVQVKQKYNAETWGIEYVTEEADKAGEILDRSFAGPCEEHIAALPDGFFDVIFFNDVLEHLVDPYTVLEEIRSKLAPGGIIIASIPNVRYFKVLSALMLQKDWKYEDYGVMDKTHLRFFTKKSMQRMFNDAGYTCNELKGLSATRSLKFVLFTLCTLFTQWDARYGQYGIVAMSK</sequence>
<protein>
    <submittedName>
        <fullName evidence="1">Class I SAM-dependent methyltransferase</fullName>
        <ecNumber evidence="1">2.1.1.222</ecNumber>
        <ecNumber evidence="1">2.1.1.64</ecNumber>
    </submittedName>
</protein>
<dbReference type="RefSeq" id="WP_386098984.1">
    <property type="nucleotide sequence ID" value="NZ_JBHUOZ010000003.1"/>
</dbReference>
<name>A0ABW6A792_9BACT</name>
<dbReference type="EC" id="2.1.1.222" evidence="1"/>
<dbReference type="Gene3D" id="3.40.50.150">
    <property type="entry name" value="Vaccinia Virus protein VP39"/>
    <property type="match status" value="1"/>
</dbReference>
<dbReference type="SUPFAM" id="SSF53335">
    <property type="entry name" value="S-adenosyl-L-methionine-dependent methyltransferases"/>
    <property type="match status" value="1"/>
</dbReference>
<dbReference type="GO" id="GO:0061542">
    <property type="term" value="F:3-demethylubiquinol 3-O-methyltransferase activity"/>
    <property type="evidence" value="ECO:0007669"/>
    <property type="project" value="UniProtKB-EC"/>
</dbReference>
<reference evidence="2" key="1">
    <citation type="journal article" date="2019" name="Int. J. Syst. Evol. Microbiol.">
        <title>The Global Catalogue of Microorganisms (GCM) 10K type strain sequencing project: providing services to taxonomists for standard genome sequencing and annotation.</title>
        <authorList>
            <consortium name="The Broad Institute Genomics Platform"/>
            <consortium name="The Broad Institute Genome Sequencing Center for Infectious Disease"/>
            <person name="Wu L."/>
            <person name="Ma J."/>
        </authorList>
    </citation>
    <scope>NUCLEOTIDE SEQUENCE [LARGE SCALE GENOMIC DNA]</scope>
    <source>
        <strain evidence="2">KCTC 23299</strain>
    </source>
</reference>
<gene>
    <name evidence="1" type="ORF">ACFS6H_12340</name>
</gene>
<dbReference type="EMBL" id="JBHUOZ010000003">
    <property type="protein sequence ID" value="MFD2920506.1"/>
    <property type="molecule type" value="Genomic_DNA"/>
</dbReference>
<evidence type="ECO:0000313" key="2">
    <source>
        <dbReference type="Proteomes" id="UP001597511"/>
    </source>
</evidence>